<dbReference type="EMBL" id="JAAARO010000007">
    <property type="protein sequence ID" value="KAF5745727.1"/>
    <property type="molecule type" value="Genomic_DNA"/>
</dbReference>
<dbReference type="OrthoDB" id="1095087at2759"/>
<gene>
    <name evidence="3" type="ORF">HS088_TW07G01319</name>
</gene>
<proteinExistence type="predicted"/>
<dbReference type="Proteomes" id="UP000593562">
    <property type="component" value="Unassembled WGS sequence"/>
</dbReference>
<dbReference type="PANTHER" id="PTHR33640">
    <property type="entry name" value="TRANSMEMBRANE PROTEIN"/>
    <property type="match status" value="1"/>
</dbReference>
<organism evidence="3 4">
    <name type="scientific">Tripterygium wilfordii</name>
    <name type="common">Thunder God vine</name>
    <dbReference type="NCBI Taxonomy" id="458696"/>
    <lineage>
        <taxon>Eukaryota</taxon>
        <taxon>Viridiplantae</taxon>
        <taxon>Streptophyta</taxon>
        <taxon>Embryophyta</taxon>
        <taxon>Tracheophyta</taxon>
        <taxon>Spermatophyta</taxon>
        <taxon>Magnoliopsida</taxon>
        <taxon>eudicotyledons</taxon>
        <taxon>Gunneridae</taxon>
        <taxon>Pentapetalae</taxon>
        <taxon>rosids</taxon>
        <taxon>fabids</taxon>
        <taxon>Celastrales</taxon>
        <taxon>Celastraceae</taxon>
        <taxon>Tripterygium</taxon>
    </lineage>
</organism>
<keyword evidence="2" id="KW-0472">Membrane</keyword>
<evidence type="ECO:0000256" key="1">
    <source>
        <dbReference type="SAM" id="MobiDB-lite"/>
    </source>
</evidence>
<keyword evidence="2" id="KW-1133">Transmembrane helix</keyword>
<accession>A0A7J7DH93</accession>
<sequence length="215" mass="24904">MDSFDIKAEKANAIKKHRQRQKIGSFFKLLEVCLVLILISKFTVHLPISVKFSRDYFKDLSLALVSPRVVFVLGNVIVLTLFAKSSKFSAQDSAKSSSKTDFHEEFLERSDRSQGIYRDENRGKQSTLKEENVVVIEDAHNCTKQYRRSQSEKSTTADRDNSYKELRRTVTEKGDGSTKNSYPEDGMSNEEFRQTIEAFIARKQRFIREEEHYVL</sequence>
<protein>
    <recommendedName>
        <fullName evidence="5">DUF4408 domain-containing protein</fullName>
    </recommendedName>
</protein>
<evidence type="ECO:0000256" key="2">
    <source>
        <dbReference type="SAM" id="Phobius"/>
    </source>
</evidence>
<comment type="caution">
    <text evidence="3">The sequence shown here is derived from an EMBL/GenBank/DDBJ whole genome shotgun (WGS) entry which is preliminary data.</text>
</comment>
<evidence type="ECO:0008006" key="5">
    <source>
        <dbReference type="Google" id="ProtNLM"/>
    </source>
</evidence>
<evidence type="ECO:0000313" key="3">
    <source>
        <dbReference type="EMBL" id="KAF5745727.1"/>
    </source>
</evidence>
<feature type="transmembrane region" description="Helical" evidence="2">
    <location>
        <begin position="60"/>
        <end position="83"/>
    </location>
</feature>
<feature type="transmembrane region" description="Helical" evidence="2">
    <location>
        <begin position="26"/>
        <end position="48"/>
    </location>
</feature>
<dbReference type="InParanoid" id="A0A7J7DH93"/>
<keyword evidence="2" id="KW-0812">Transmembrane</keyword>
<keyword evidence="4" id="KW-1185">Reference proteome</keyword>
<feature type="region of interest" description="Disordered" evidence="1">
    <location>
        <begin position="145"/>
        <end position="190"/>
    </location>
</feature>
<reference evidence="3 4" key="1">
    <citation type="journal article" date="2020" name="Nat. Commun.">
        <title>Genome of Tripterygium wilfordii and identification of cytochrome P450 involved in triptolide biosynthesis.</title>
        <authorList>
            <person name="Tu L."/>
            <person name="Su P."/>
            <person name="Zhang Z."/>
            <person name="Gao L."/>
            <person name="Wang J."/>
            <person name="Hu T."/>
            <person name="Zhou J."/>
            <person name="Zhang Y."/>
            <person name="Zhao Y."/>
            <person name="Liu Y."/>
            <person name="Song Y."/>
            <person name="Tong Y."/>
            <person name="Lu Y."/>
            <person name="Yang J."/>
            <person name="Xu C."/>
            <person name="Jia M."/>
            <person name="Peters R.J."/>
            <person name="Huang L."/>
            <person name="Gao W."/>
        </authorList>
    </citation>
    <scope>NUCLEOTIDE SEQUENCE [LARGE SCALE GENOMIC DNA]</scope>
    <source>
        <strain evidence="4">cv. XIE 37</strain>
        <tissue evidence="3">Leaf</tissue>
    </source>
</reference>
<feature type="compositionally biased region" description="Basic and acidic residues" evidence="1">
    <location>
        <begin position="149"/>
        <end position="176"/>
    </location>
</feature>
<evidence type="ECO:0000313" key="4">
    <source>
        <dbReference type="Proteomes" id="UP000593562"/>
    </source>
</evidence>
<dbReference type="PANTHER" id="PTHR33640:SF8">
    <property type="entry name" value="TRANSMEMBRANE PROTEIN"/>
    <property type="match status" value="1"/>
</dbReference>
<name>A0A7J7DH93_TRIWF</name>
<dbReference type="FunCoup" id="A0A7J7DH93">
    <property type="interactions" value="20"/>
</dbReference>
<dbReference type="AlphaFoldDB" id="A0A7J7DH93"/>